<accession>A0AAE3P361</accession>
<organism evidence="3 4">
    <name type="scientific">Stygiobacter electus</name>
    <dbReference type="NCBI Taxonomy" id="3032292"/>
    <lineage>
        <taxon>Bacteria</taxon>
        <taxon>Pseudomonadati</taxon>
        <taxon>Ignavibacteriota</taxon>
        <taxon>Ignavibacteria</taxon>
        <taxon>Ignavibacteriales</taxon>
        <taxon>Melioribacteraceae</taxon>
        <taxon>Stygiobacter</taxon>
    </lineage>
</organism>
<dbReference type="AlphaFoldDB" id="A0AAE3P361"/>
<dbReference type="Proteomes" id="UP001221302">
    <property type="component" value="Unassembled WGS sequence"/>
</dbReference>
<feature type="domain" description="GIY-YIG" evidence="2">
    <location>
        <begin position="2"/>
        <end position="77"/>
    </location>
</feature>
<name>A0AAE3P361_9BACT</name>
<gene>
    <name evidence="3" type="ORF">P0M35_07745</name>
</gene>
<comment type="similarity">
    <text evidence="1">Belongs to the UPF0213 family.</text>
</comment>
<protein>
    <submittedName>
        <fullName evidence="3">GIY-YIG nuclease family protein</fullName>
    </submittedName>
</protein>
<dbReference type="PANTHER" id="PTHR34477:SF1">
    <property type="entry name" value="UPF0213 PROTEIN YHBQ"/>
    <property type="match status" value="1"/>
</dbReference>
<reference evidence="3" key="1">
    <citation type="submission" date="2023-03" db="EMBL/GenBank/DDBJ databases">
        <title>Stygiobacter electus gen. nov., sp. nov., facultatively anaerobic thermotolerant bacterium of the class Ignavibacteria from a well of Yessentuki mineral water deposit.</title>
        <authorList>
            <person name="Podosokorskaya O.A."/>
            <person name="Elcheninov A.G."/>
            <person name="Petrova N.F."/>
            <person name="Zavarzina D.G."/>
            <person name="Kublanov I.V."/>
            <person name="Merkel A.Y."/>
        </authorList>
    </citation>
    <scope>NUCLEOTIDE SEQUENCE</scope>
    <source>
        <strain evidence="3">09-Me</strain>
    </source>
</reference>
<comment type="caution">
    <text evidence="3">The sequence shown here is derived from an EMBL/GenBank/DDBJ whole genome shotgun (WGS) entry which is preliminary data.</text>
</comment>
<dbReference type="PROSITE" id="PS50164">
    <property type="entry name" value="GIY_YIG"/>
    <property type="match status" value="1"/>
</dbReference>
<evidence type="ECO:0000259" key="2">
    <source>
        <dbReference type="PROSITE" id="PS50164"/>
    </source>
</evidence>
<dbReference type="Pfam" id="PF01541">
    <property type="entry name" value="GIY-YIG"/>
    <property type="match status" value="1"/>
</dbReference>
<dbReference type="InterPro" id="IPR000305">
    <property type="entry name" value="GIY-YIG_endonuc"/>
</dbReference>
<keyword evidence="4" id="KW-1185">Reference proteome</keyword>
<evidence type="ECO:0000313" key="3">
    <source>
        <dbReference type="EMBL" id="MDF1612040.1"/>
    </source>
</evidence>
<proteinExistence type="inferred from homology"/>
<dbReference type="RefSeq" id="WP_321535808.1">
    <property type="nucleotide sequence ID" value="NZ_JARGDL010000009.1"/>
</dbReference>
<dbReference type="InterPro" id="IPR050190">
    <property type="entry name" value="UPF0213_domain"/>
</dbReference>
<dbReference type="EMBL" id="JARGDL010000009">
    <property type="protein sequence ID" value="MDF1612040.1"/>
    <property type="molecule type" value="Genomic_DNA"/>
</dbReference>
<dbReference type="Gene3D" id="3.40.1440.10">
    <property type="entry name" value="GIY-YIG endonuclease"/>
    <property type="match status" value="1"/>
</dbReference>
<evidence type="ECO:0000313" key="4">
    <source>
        <dbReference type="Proteomes" id="UP001221302"/>
    </source>
</evidence>
<dbReference type="PANTHER" id="PTHR34477">
    <property type="entry name" value="UPF0213 PROTEIN YHBQ"/>
    <property type="match status" value="1"/>
</dbReference>
<dbReference type="SUPFAM" id="SSF82771">
    <property type="entry name" value="GIY-YIG endonuclease"/>
    <property type="match status" value="1"/>
</dbReference>
<sequence>MKDYYLYILKCKDDSYYTGITNNLEKRIQEHNAGIYKGYTSSRLPVKLVYSRTFKDINEAIRSEKQIKNWSRAKKEALIKGDFKLLKELSKKKKIK</sequence>
<evidence type="ECO:0000256" key="1">
    <source>
        <dbReference type="ARBA" id="ARBA00007435"/>
    </source>
</evidence>
<dbReference type="InterPro" id="IPR035901">
    <property type="entry name" value="GIY-YIG_endonuc_sf"/>
</dbReference>
<dbReference type="CDD" id="cd10456">
    <property type="entry name" value="GIY-YIG_UPF0213"/>
    <property type="match status" value="1"/>
</dbReference>